<reference evidence="1 2" key="1">
    <citation type="submission" date="2019-07" db="EMBL/GenBank/DDBJ databases">
        <title>Whole genome shotgun sequence of Acetobacter indonesiensis NBRC 16471.</title>
        <authorList>
            <person name="Hosoyama A."/>
            <person name="Uohara A."/>
            <person name="Ohji S."/>
            <person name="Ichikawa N."/>
        </authorList>
    </citation>
    <scope>NUCLEOTIDE SEQUENCE [LARGE SCALE GENOMIC DNA]</scope>
    <source>
        <strain evidence="1 2">NBRC 16471</strain>
    </source>
</reference>
<dbReference type="RefSeq" id="WP_146867745.1">
    <property type="nucleotide sequence ID" value="NZ_BAMW01000008.1"/>
</dbReference>
<gene>
    <name evidence="1" type="ORF">AIN02nite_29190</name>
</gene>
<organism evidence="1 2">
    <name type="scientific">Acetobacter indonesiensis</name>
    <dbReference type="NCBI Taxonomy" id="104101"/>
    <lineage>
        <taxon>Bacteria</taxon>
        <taxon>Pseudomonadati</taxon>
        <taxon>Pseudomonadota</taxon>
        <taxon>Alphaproteobacteria</taxon>
        <taxon>Acetobacterales</taxon>
        <taxon>Acetobacteraceae</taxon>
        <taxon>Acetobacter</taxon>
    </lineage>
</organism>
<dbReference type="EMBL" id="BJXQ01000037">
    <property type="protein sequence ID" value="GEN04894.1"/>
    <property type="molecule type" value="Genomic_DNA"/>
</dbReference>
<dbReference type="AlphaFoldDB" id="A0A6N3T9K4"/>
<proteinExistence type="predicted"/>
<accession>A0A6N3T9K4</accession>
<sequence>MDATGDRNMREKALTIDGAELHLVFDDDADLLIMLAPASNILFPPFAENWLCEPLRILFGQPIYPRFVLRQSTKQSMNWVRPSPVWPRQSKASALWQGPKQLSDRDGFWESYRRLLSYITCGHDPKGVPIWEANRRIQFYIEVIQVACGSRWVC</sequence>
<name>A0A6N3T9K4_9PROT</name>
<evidence type="ECO:0000313" key="1">
    <source>
        <dbReference type="EMBL" id="GEN04894.1"/>
    </source>
</evidence>
<dbReference type="Proteomes" id="UP000321104">
    <property type="component" value="Unassembled WGS sequence"/>
</dbReference>
<evidence type="ECO:0000313" key="2">
    <source>
        <dbReference type="Proteomes" id="UP000321104"/>
    </source>
</evidence>
<comment type="caution">
    <text evidence="1">The sequence shown here is derived from an EMBL/GenBank/DDBJ whole genome shotgun (WGS) entry which is preliminary data.</text>
</comment>
<protein>
    <submittedName>
        <fullName evidence="1">Uncharacterized protein</fullName>
    </submittedName>
</protein>